<dbReference type="EMBL" id="LFBV01000003">
    <property type="protein sequence ID" value="OKH93853.1"/>
    <property type="molecule type" value="Genomic_DNA"/>
</dbReference>
<dbReference type="PANTHER" id="PTHR43580">
    <property type="entry name" value="OXIDOREDUCTASE GLYR1-RELATED"/>
    <property type="match status" value="1"/>
</dbReference>
<evidence type="ECO:0000256" key="2">
    <source>
        <dbReference type="ARBA" id="ARBA00023002"/>
    </source>
</evidence>
<dbReference type="Pfam" id="PF21761">
    <property type="entry name" value="RedAm-like_C"/>
    <property type="match status" value="1"/>
</dbReference>
<name>A0A1Q4V7N5_9ACTN</name>
<keyword evidence="2" id="KW-0560">Oxidoreductase</keyword>
<dbReference type="SUPFAM" id="SSF51735">
    <property type="entry name" value="NAD(P)-binding Rossmann-fold domains"/>
    <property type="match status" value="1"/>
</dbReference>
<organism evidence="5 6">
    <name type="scientific">Streptomyces uncialis</name>
    <dbReference type="NCBI Taxonomy" id="1048205"/>
    <lineage>
        <taxon>Bacteria</taxon>
        <taxon>Bacillati</taxon>
        <taxon>Actinomycetota</taxon>
        <taxon>Actinomycetes</taxon>
        <taxon>Kitasatosporales</taxon>
        <taxon>Streptomycetaceae</taxon>
        <taxon>Streptomyces</taxon>
    </lineage>
</organism>
<evidence type="ECO:0000313" key="6">
    <source>
        <dbReference type="Proteomes" id="UP000186455"/>
    </source>
</evidence>
<keyword evidence="6" id="KW-1185">Reference proteome</keyword>
<sequence>MTTNDNTNPGPVQTRTPVAVLGLGLMGRALAAALLGAGHPTTVWNRSPGKADALAAQGAVRARTAADAVRSAPVVIVCVSTYDVAHQVLDPLAADVDGRTLLNLTSGTPEEARRAASWAAAHGADYLDGAIMGVPQMIGLPGTLLLHGGPRKTFDAQEPLLRVLGGANTYLGDDPGLPLLYDMALLTLLYATGQGLTHAQAMVGTAGVSATEFQPHAASVFHTVLAGLFDAESARVVDEADYATEVSNISTNQLAVGHIIRTSRELGLPTDWLAPVQAGLDRAVREGHAADNPARLIEYVRPDSP</sequence>
<accession>A0A1Q4V7N5</accession>
<dbReference type="RefSeq" id="WP_073788042.1">
    <property type="nucleotide sequence ID" value="NZ_LFBV01000003.1"/>
</dbReference>
<dbReference type="PANTHER" id="PTHR43580:SF2">
    <property type="entry name" value="CYTOKINE-LIKE NUCLEAR FACTOR N-PAC"/>
    <property type="match status" value="1"/>
</dbReference>
<comment type="caution">
    <text evidence="5">The sequence shown here is derived from an EMBL/GenBank/DDBJ whole genome shotgun (WGS) entry which is preliminary data.</text>
</comment>
<evidence type="ECO:0000313" key="5">
    <source>
        <dbReference type="EMBL" id="OKH93853.1"/>
    </source>
</evidence>
<dbReference type="InterPro" id="IPR048666">
    <property type="entry name" value="RedAm-like_C"/>
</dbReference>
<dbReference type="InterPro" id="IPR006115">
    <property type="entry name" value="6PGDH_NADP-bd"/>
</dbReference>
<dbReference type="PIRSF" id="PIRSF000103">
    <property type="entry name" value="HIBADH"/>
    <property type="match status" value="1"/>
</dbReference>
<dbReference type="InterPro" id="IPR015815">
    <property type="entry name" value="HIBADH-related"/>
</dbReference>
<dbReference type="Gene3D" id="1.10.1040.10">
    <property type="entry name" value="N-(1-d-carboxylethyl)-l-norvaline Dehydrogenase, domain 2"/>
    <property type="match status" value="1"/>
</dbReference>
<proteinExistence type="inferred from homology"/>
<dbReference type="Gene3D" id="3.40.50.720">
    <property type="entry name" value="NAD(P)-binding Rossmann-like Domain"/>
    <property type="match status" value="1"/>
</dbReference>
<reference evidence="5 6" key="1">
    <citation type="submission" date="2015-06" db="EMBL/GenBank/DDBJ databases">
        <title>Cloning and characterization of the uncialamcin biosynthetic gene cluster.</title>
        <authorList>
            <person name="Yan X."/>
            <person name="Huang T."/>
            <person name="Ge H."/>
            <person name="Shen B."/>
        </authorList>
    </citation>
    <scope>NUCLEOTIDE SEQUENCE [LARGE SCALE GENOMIC DNA]</scope>
    <source>
        <strain evidence="5 6">DCA2648</strain>
    </source>
</reference>
<comment type="similarity">
    <text evidence="1">Belongs to the HIBADH-related family.</text>
</comment>
<gene>
    <name evidence="5" type="ORF">AB852_14160</name>
</gene>
<evidence type="ECO:0000259" key="4">
    <source>
        <dbReference type="Pfam" id="PF21761"/>
    </source>
</evidence>
<dbReference type="STRING" id="1048205.AB852_14160"/>
<dbReference type="GO" id="GO:0016491">
    <property type="term" value="F:oxidoreductase activity"/>
    <property type="evidence" value="ECO:0007669"/>
    <property type="project" value="UniProtKB-KW"/>
</dbReference>
<feature type="domain" description="NADPH-dependent reductive aminase-like C-terminal" evidence="4">
    <location>
        <begin position="174"/>
        <end position="301"/>
    </location>
</feature>
<dbReference type="Pfam" id="PF03446">
    <property type="entry name" value="NAD_binding_2"/>
    <property type="match status" value="1"/>
</dbReference>
<dbReference type="InterPro" id="IPR013328">
    <property type="entry name" value="6PGD_dom2"/>
</dbReference>
<dbReference type="GO" id="GO:0050661">
    <property type="term" value="F:NADP binding"/>
    <property type="evidence" value="ECO:0007669"/>
    <property type="project" value="InterPro"/>
</dbReference>
<dbReference type="InterPro" id="IPR051265">
    <property type="entry name" value="HIBADH-related_NP60_sf"/>
</dbReference>
<dbReference type="Proteomes" id="UP000186455">
    <property type="component" value="Unassembled WGS sequence"/>
</dbReference>
<feature type="domain" description="6-phosphogluconate dehydrogenase NADP-binding" evidence="3">
    <location>
        <begin position="18"/>
        <end position="172"/>
    </location>
</feature>
<dbReference type="AlphaFoldDB" id="A0A1Q4V7N5"/>
<evidence type="ECO:0000256" key="1">
    <source>
        <dbReference type="ARBA" id="ARBA00009080"/>
    </source>
</evidence>
<evidence type="ECO:0000259" key="3">
    <source>
        <dbReference type="Pfam" id="PF03446"/>
    </source>
</evidence>
<dbReference type="InterPro" id="IPR036291">
    <property type="entry name" value="NAD(P)-bd_dom_sf"/>
</dbReference>
<protein>
    <submittedName>
        <fullName evidence="5">Uncharacterized protein</fullName>
    </submittedName>
</protein>